<evidence type="ECO:0000256" key="10">
    <source>
        <dbReference type="SAM" id="MobiDB-lite"/>
    </source>
</evidence>
<evidence type="ECO:0000256" key="3">
    <source>
        <dbReference type="ARBA" id="ARBA00022598"/>
    </source>
</evidence>
<dbReference type="AlphaFoldDB" id="A0AA46H036"/>
<dbReference type="GO" id="GO:0005737">
    <property type="term" value="C:cytoplasm"/>
    <property type="evidence" value="ECO:0007669"/>
    <property type="project" value="TreeGrafter"/>
</dbReference>
<feature type="compositionally biased region" description="Basic and acidic residues" evidence="10">
    <location>
        <begin position="72"/>
        <end position="82"/>
    </location>
</feature>
<dbReference type="SUPFAM" id="SSF53244">
    <property type="entry name" value="MurD-like peptide ligases, peptide-binding domain"/>
    <property type="match status" value="1"/>
</dbReference>
<evidence type="ECO:0000256" key="7">
    <source>
        <dbReference type="ARBA" id="ARBA00022842"/>
    </source>
</evidence>
<evidence type="ECO:0000259" key="11">
    <source>
        <dbReference type="Pfam" id="PF02875"/>
    </source>
</evidence>
<evidence type="ECO:0000256" key="8">
    <source>
        <dbReference type="ARBA" id="ARBA00030592"/>
    </source>
</evidence>
<dbReference type="GO" id="GO:0046872">
    <property type="term" value="F:metal ion binding"/>
    <property type="evidence" value="ECO:0007669"/>
    <property type="project" value="UniProtKB-KW"/>
</dbReference>
<dbReference type="InterPro" id="IPR013221">
    <property type="entry name" value="Mur_ligase_cen"/>
</dbReference>
<dbReference type="NCBIfam" id="TIGR01499">
    <property type="entry name" value="folC"/>
    <property type="match status" value="1"/>
</dbReference>
<dbReference type="InterPro" id="IPR018109">
    <property type="entry name" value="Folylpolyglutamate_synth_CS"/>
</dbReference>
<evidence type="ECO:0000256" key="4">
    <source>
        <dbReference type="ARBA" id="ARBA00022723"/>
    </source>
</evidence>
<keyword evidence="3 13" id="KW-0436">Ligase</keyword>
<name>A0AA46H036_9MICO</name>
<keyword evidence="7" id="KW-0460">Magnesium</keyword>
<accession>A0AA46H036</accession>
<dbReference type="PANTHER" id="PTHR11136:SF0">
    <property type="entry name" value="DIHYDROFOLATE SYNTHETASE-RELATED"/>
    <property type="match status" value="1"/>
</dbReference>
<evidence type="ECO:0000313" key="13">
    <source>
        <dbReference type="EMBL" id="STD07333.1"/>
    </source>
</evidence>
<organism evidence="13 14">
    <name type="scientific">Dermatophilus congolensis</name>
    <dbReference type="NCBI Taxonomy" id="1863"/>
    <lineage>
        <taxon>Bacteria</taxon>
        <taxon>Bacillati</taxon>
        <taxon>Actinomycetota</taxon>
        <taxon>Actinomycetes</taxon>
        <taxon>Micrococcales</taxon>
        <taxon>Dermatophilaceae</taxon>
        <taxon>Dermatophilus</taxon>
    </lineage>
</organism>
<dbReference type="InterPro" id="IPR036615">
    <property type="entry name" value="Mur_ligase_C_dom_sf"/>
</dbReference>
<dbReference type="PROSITE" id="PS01012">
    <property type="entry name" value="FOLYLPOLYGLU_SYNT_2"/>
    <property type="match status" value="1"/>
</dbReference>
<dbReference type="GO" id="GO:0008841">
    <property type="term" value="F:dihydrofolate synthase activity"/>
    <property type="evidence" value="ECO:0007669"/>
    <property type="project" value="TreeGrafter"/>
</dbReference>
<dbReference type="InterPro" id="IPR001645">
    <property type="entry name" value="Folylpolyglutamate_synth"/>
</dbReference>
<sequence>MTRRSDDNEPSNDPTKASNAGTPLDPAYLDDFGDETSSEALELGALTKTITSSEAPTSNAMGERTGSRARRPAPEDPALKERAREVEKNIIARNPEHIIEPTLDRIRHVMNLLGDPQQAMPTIHITGTNGKTTTARMIERLLRELGLRTGRFTSPHLHDIRERIVLSGEPISTQRFLDAYEDIVPFVEMADAASQEQGGPRLSFFEVLVAMAYAAFADAPVEAGVIEVGMGGTWDATNVIDATVAVFGPISMDHERYLGNDIVEIAREKAGIIKAGSIVISAEQDPAVKEILTEAANAVDAPIIFMEENIGVVAREVAVGGQMVTLQGLAGVYPDIFIPLFGMHQAHNAAIALAAVEAFIGGGQEQLALEVVQAAFADVTSPGRAELVRRSPAVLVDGAHNPAAIASLVATLEDSFMFTHTVGLLAVLADKDAEAMLEQLQPIFDEIVISQTTSPRRRSAEELGALAVEIFGENRVRIEPNLPTALDTAVELADAAGMGAGVVATGSVFTAGEVRLLLGATDA</sequence>
<dbReference type="RefSeq" id="WP_306746557.1">
    <property type="nucleotide sequence ID" value="NZ_UFYA01000001.1"/>
</dbReference>
<reference evidence="13 14" key="1">
    <citation type="submission" date="2018-06" db="EMBL/GenBank/DDBJ databases">
        <authorList>
            <consortium name="Pathogen Informatics"/>
            <person name="Doyle S."/>
        </authorList>
    </citation>
    <scope>NUCLEOTIDE SEQUENCE [LARGE SCALE GENOMIC DNA]</scope>
    <source>
        <strain evidence="13 14">NCTC7915</strain>
    </source>
</reference>
<evidence type="ECO:0000313" key="14">
    <source>
        <dbReference type="Proteomes" id="UP000254118"/>
    </source>
</evidence>
<dbReference type="InterPro" id="IPR004101">
    <property type="entry name" value="Mur_ligase_C"/>
</dbReference>
<evidence type="ECO:0000256" key="6">
    <source>
        <dbReference type="ARBA" id="ARBA00022840"/>
    </source>
</evidence>
<gene>
    <name evidence="13" type="primary">fgs</name>
    <name evidence="13" type="ORF">NCTC7915_00790</name>
</gene>
<comment type="caution">
    <text evidence="13">The sequence shown here is derived from an EMBL/GenBank/DDBJ whole genome shotgun (WGS) entry which is preliminary data.</text>
</comment>
<comment type="similarity">
    <text evidence="1">Belongs to the folylpolyglutamate synthase family.</text>
</comment>
<dbReference type="EC" id="6.3.2.17" evidence="2"/>
<keyword evidence="6" id="KW-0067">ATP-binding</keyword>
<keyword evidence="5" id="KW-0547">Nucleotide-binding</keyword>
<protein>
    <recommendedName>
        <fullName evidence="2">tetrahydrofolate synthase</fullName>
        <ecNumber evidence="2">6.3.2.17</ecNumber>
    </recommendedName>
    <alternativeName>
        <fullName evidence="8">Tetrahydrofolylpolyglutamate synthase</fullName>
    </alternativeName>
</protein>
<dbReference type="Pfam" id="PF08245">
    <property type="entry name" value="Mur_ligase_M"/>
    <property type="match status" value="1"/>
</dbReference>
<dbReference type="Pfam" id="PF02875">
    <property type="entry name" value="Mur_ligase_C"/>
    <property type="match status" value="1"/>
</dbReference>
<dbReference type="InterPro" id="IPR036565">
    <property type="entry name" value="Mur-like_cat_sf"/>
</dbReference>
<proteinExistence type="inferred from homology"/>
<feature type="region of interest" description="Disordered" evidence="10">
    <location>
        <begin position="1"/>
        <end position="82"/>
    </location>
</feature>
<evidence type="ECO:0000256" key="2">
    <source>
        <dbReference type="ARBA" id="ARBA00013025"/>
    </source>
</evidence>
<dbReference type="EMBL" id="UFYA01000001">
    <property type="protein sequence ID" value="STD07333.1"/>
    <property type="molecule type" value="Genomic_DNA"/>
</dbReference>
<dbReference type="PANTHER" id="PTHR11136">
    <property type="entry name" value="FOLYLPOLYGLUTAMATE SYNTHASE-RELATED"/>
    <property type="match status" value="1"/>
</dbReference>
<dbReference type="SUPFAM" id="SSF53623">
    <property type="entry name" value="MurD-like peptide ligases, catalytic domain"/>
    <property type="match status" value="1"/>
</dbReference>
<evidence type="ECO:0000256" key="9">
    <source>
        <dbReference type="ARBA" id="ARBA00047493"/>
    </source>
</evidence>
<dbReference type="Gene3D" id="3.40.1190.10">
    <property type="entry name" value="Mur-like, catalytic domain"/>
    <property type="match status" value="1"/>
</dbReference>
<feature type="compositionally biased region" description="Polar residues" evidence="10">
    <location>
        <begin position="48"/>
        <end position="60"/>
    </location>
</feature>
<evidence type="ECO:0000256" key="5">
    <source>
        <dbReference type="ARBA" id="ARBA00022741"/>
    </source>
</evidence>
<comment type="catalytic activity">
    <reaction evidence="9">
        <text>(6S)-5,6,7,8-tetrahydrofolyl-(gamma-L-Glu)(n) + L-glutamate + ATP = (6S)-5,6,7,8-tetrahydrofolyl-(gamma-L-Glu)(n+1) + ADP + phosphate + H(+)</text>
        <dbReference type="Rhea" id="RHEA:10580"/>
        <dbReference type="Rhea" id="RHEA-COMP:14738"/>
        <dbReference type="Rhea" id="RHEA-COMP:14740"/>
        <dbReference type="ChEBI" id="CHEBI:15378"/>
        <dbReference type="ChEBI" id="CHEBI:29985"/>
        <dbReference type="ChEBI" id="CHEBI:30616"/>
        <dbReference type="ChEBI" id="CHEBI:43474"/>
        <dbReference type="ChEBI" id="CHEBI:141005"/>
        <dbReference type="ChEBI" id="CHEBI:456216"/>
        <dbReference type="EC" id="6.3.2.17"/>
    </reaction>
</comment>
<keyword evidence="4" id="KW-0479">Metal-binding</keyword>
<dbReference type="Gene3D" id="3.90.190.20">
    <property type="entry name" value="Mur ligase, C-terminal domain"/>
    <property type="match status" value="1"/>
</dbReference>
<dbReference type="PROSITE" id="PS01011">
    <property type="entry name" value="FOLYLPOLYGLU_SYNT_1"/>
    <property type="match status" value="1"/>
</dbReference>
<evidence type="ECO:0000256" key="1">
    <source>
        <dbReference type="ARBA" id="ARBA00008276"/>
    </source>
</evidence>
<dbReference type="Proteomes" id="UP000254118">
    <property type="component" value="Unassembled WGS sequence"/>
</dbReference>
<dbReference type="GO" id="GO:0004326">
    <property type="term" value="F:tetrahydrofolylpolyglutamate synthase activity"/>
    <property type="evidence" value="ECO:0007669"/>
    <property type="project" value="UniProtKB-EC"/>
</dbReference>
<dbReference type="GO" id="GO:0005524">
    <property type="term" value="F:ATP binding"/>
    <property type="evidence" value="ECO:0007669"/>
    <property type="project" value="UniProtKB-KW"/>
</dbReference>
<feature type="domain" description="Mur ligase C-terminal" evidence="11">
    <location>
        <begin position="383"/>
        <end position="507"/>
    </location>
</feature>
<feature type="domain" description="Mur ligase central" evidence="12">
    <location>
        <begin position="213"/>
        <end position="356"/>
    </location>
</feature>
<evidence type="ECO:0000259" key="12">
    <source>
        <dbReference type="Pfam" id="PF08245"/>
    </source>
</evidence>
<feature type="compositionally biased region" description="Polar residues" evidence="10">
    <location>
        <begin position="11"/>
        <end position="21"/>
    </location>
</feature>